<proteinExistence type="predicted"/>
<organism evidence="1 2">
    <name type="scientific">Xanthomonas citri pv. citri</name>
    <dbReference type="NCBI Taxonomy" id="611301"/>
    <lineage>
        <taxon>Bacteria</taxon>
        <taxon>Pseudomonadati</taxon>
        <taxon>Pseudomonadota</taxon>
        <taxon>Gammaproteobacteria</taxon>
        <taxon>Lysobacterales</taxon>
        <taxon>Lysobacteraceae</taxon>
        <taxon>Xanthomonas</taxon>
    </lineage>
</organism>
<comment type="caution">
    <text evidence="1">The sequence shown here is derived from an EMBL/GenBank/DDBJ whole genome shotgun (WGS) entry which is preliminary data.</text>
</comment>
<dbReference type="Gene3D" id="2.180.10.10">
    <property type="entry name" value="RHS repeat-associated core"/>
    <property type="match status" value="1"/>
</dbReference>
<feature type="non-terminal residue" evidence="1">
    <location>
        <position position="1"/>
    </location>
</feature>
<evidence type="ECO:0000313" key="1">
    <source>
        <dbReference type="EMBL" id="MBD4336658.1"/>
    </source>
</evidence>
<sequence>DLGGNILKKERFAYADTTTPLETVTYEYGDAAWRDKLTAVNGNDIAYDAIGNPLNDGTWTYTWQNGRQLQKMQKPGVT</sequence>
<feature type="non-terminal residue" evidence="1">
    <location>
        <position position="78"/>
    </location>
</feature>
<name>A0A8I0LAD4_XANCI</name>
<protein>
    <submittedName>
        <fullName evidence="1">Wall-associated protein</fullName>
    </submittedName>
</protein>
<dbReference type="Proteomes" id="UP000653002">
    <property type="component" value="Unassembled WGS sequence"/>
</dbReference>
<dbReference type="EMBL" id="JAABFR010000876">
    <property type="protein sequence ID" value="MBD4336658.1"/>
    <property type="molecule type" value="Genomic_DNA"/>
</dbReference>
<gene>
    <name evidence="1" type="ORF">GUH15_11450</name>
</gene>
<dbReference type="AlphaFoldDB" id="A0A8I0LAD4"/>
<evidence type="ECO:0000313" key="2">
    <source>
        <dbReference type="Proteomes" id="UP000653002"/>
    </source>
</evidence>
<accession>A0A8I0LAD4</accession>
<reference evidence="1" key="1">
    <citation type="submission" date="2020-01" db="EMBL/GenBank/DDBJ databases">
        <authorList>
            <person name="Richard D."/>
        </authorList>
    </citation>
    <scope>NUCLEOTIDE SEQUENCE</scope>
    <source>
        <strain evidence="1">JP541</strain>
    </source>
</reference>